<reference evidence="1" key="1">
    <citation type="submission" date="2014-09" db="EMBL/GenBank/DDBJ databases">
        <authorList>
            <person name="Magalhaes I.L.F."/>
            <person name="Oliveira U."/>
            <person name="Santos F.R."/>
            <person name="Vidigal T.H.D.A."/>
            <person name="Brescovit A.D."/>
            <person name="Santos A.J."/>
        </authorList>
    </citation>
    <scope>NUCLEOTIDE SEQUENCE</scope>
    <source>
        <tissue evidence="1">Shoot tissue taken approximately 20 cm above the soil surface</tissue>
    </source>
</reference>
<dbReference type="EMBL" id="GBRH01233218">
    <property type="protein sequence ID" value="JAD64677.1"/>
    <property type="molecule type" value="Transcribed_RNA"/>
</dbReference>
<reference evidence="1" key="2">
    <citation type="journal article" date="2015" name="Data Brief">
        <title>Shoot transcriptome of the giant reed, Arundo donax.</title>
        <authorList>
            <person name="Barrero R.A."/>
            <person name="Guerrero F.D."/>
            <person name="Moolhuijzen P."/>
            <person name="Goolsby J.A."/>
            <person name="Tidwell J."/>
            <person name="Bellgard S.E."/>
            <person name="Bellgard M.I."/>
        </authorList>
    </citation>
    <scope>NUCLEOTIDE SEQUENCE</scope>
    <source>
        <tissue evidence="1">Shoot tissue taken approximately 20 cm above the soil surface</tissue>
    </source>
</reference>
<protein>
    <submittedName>
        <fullName evidence="1">Uncharacterized protein</fullName>
    </submittedName>
</protein>
<sequence length="31" mass="3547">MAASRALCWCRAFCRTRTMATREATKAIELQ</sequence>
<accession>A0A0A9BZI8</accession>
<organism evidence="1">
    <name type="scientific">Arundo donax</name>
    <name type="common">Giant reed</name>
    <name type="synonym">Donax arundinaceus</name>
    <dbReference type="NCBI Taxonomy" id="35708"/>
    <lineage>
        <taxon>Eukaryota</taxon>
        <taxon>Viridiplantae</taxon>
        <taxon>Streptophyta</taxon>
        <taxon>Embryophyta</taxon>
        <taxon>Tracheophyta</taxon>
        <taxon>Spermatophyta</taxon>
        <taxon>Magnoliopsida</taxon>
        <taxon>Liliopsida</taxon>
        <taxon>Poales</taxon>
        <taxon>Poaceae</taxon>
        <taxon>PACMAD clade</taxon>
        <taxon>Arundinoideae</taxon>
        <taxon>Arundineae</taxon>
        <taxon>Arundo</taxon>
    </lineage>
</organism>
<evidence type="ECO:0000313" key="1">
    <source>
        <dbReference type="EMBL" id="JAD64677.1"/>
    </source>
</evidence>
<proteinExistence type="predicted"/>
<dbReference type="AlphaFoldDB" id="A0A0A9BZI8"/>
<name>A0A0A9BZI8_ARUDO</name>